<evidence type="ECO:0000259" key="15">
    <source>
        <dbReference type="PROSITE" id="PS51847"/>
    </source>
</evidence>
<feature type="transmembrane region" description="Helical" evidence="14">
    <location>
        <begin position="76"/>
        <end position="95"/>
    </location>
</feature>
<evidence type="ECO:0000256" key="4">
    <source>
        <dbReference type="ARBA" id="ARBA00022692"/>
    </source>
</evidence>
<evidence type="ECO:0000256" key="14">
    <source>
        <dbReference type="SAM" id="Phobius"/>
    </source>
</evidence>
<accession>A0A150GZ01</accession>
<gene>
    <name evidence="16" type="ORF">GPECTOR_3g287</name>
</gene>
<dbReference type="InterPro" id="IPR039010">
    <property type="entry name" value="Synaptotagmin_SMP"/>
</dbReference>
<feature type="domain" description="SMP-LTD" evidence="15">
    <location>
        <begin position="158"/>
        <end position="349"/>
    </location>
</feature>
<evidence type="ECO:0000256" key="12">
    <source>
        <dbReference type="SAM" id="Coils"/>
    </source>
</evidence>
<dbReference type="GO" id="GO:0008289">
    <property type="term" value="F:lipid binding"/>
    <property type="evidence" value="ECO:0007669"/>
    <property type="project" value="UniProtKB-KW"/>
</dbReference>
<keyword evidence="11 14" id="KW-0472">Membrane</keyword>
<dbReference type="EMBL" id="LSYV01000004">
    <property type="protein sequence ID" value="KXZ55136.1"/>
    <property type="molecule type" value="Genomic_DNA"/>
</dbReference>
<feature type="transmembrane region" description="Helical" evidence="14">
    <location>
        <begin position="102"/>
        <end position="121"/>
    </location>
</feature>
<evidence type="ECO:0000256" key="9">
    <source>
        <dbReference type="ARBA" id="ARBA00023055"/>
    </source>
</evidence>
<evidence type="ECO:0000256" key="3">
    <source>
        <dbReference type="ARBA" id="ARBA00022448"/>
    </source>
</evidence>
<comment type="similarity">
    <text evidence="2">Belongs to the synaptotagmin family.</text>
</comment>
<keyword evidence="17" id="KW-1185">Reference proteome</keyword>
<dbReference type="OrthoDB" id="566659at2759"/>
<evidence type="ECO:0000256" key="1">
    <source>
        <dbReference type="ARBA" id="ARBA00004167"/>
    </source>
</evidence>
<keyword evidence="3" id="KW-0813">Transport</keyword>
<proteinExistence type="inferred from homology"/>
<reference evidence="17" key="1">
    <citation type="journal article" date="2016" name="Nat. Commun.">
        <title>The Gonium pectorale genome demonstrates co-option of cell cycle regulation during the evolution of multicellularity.</title>
        <authorList>
            <person name="Hanschen E.R."/>
            <person name="Marriage T.N."/>
            <person name="Ferris P.J."/>
            <person name="Hamaji T."/>
            <person name="Toyoda A."/>
            <person name="Fujiyama A."/>
            <person name="Neme R."/>
            <person name="Noguchi H."/>
            <person name="Minakuchi Y."/>
            <person name="Suzuki M."/>
            <person name="Kawai-Toyooka H."/>
            <person name="Smith D.R."/>
            <person name="Sparks H."/>
            <person name="Anderson J."/>
            <person name="Bakaric R."/>
            <person name="Luria V."/>
            <person name="Karger A."/>
            <person name="Kirschner M.W."/>
            <person name="Durand P.M."/>
            <person name="Michod R.E."/>
            <person name="Nozaki H."/>
            <person name="Olson B.J."/>
        </authorList>
    </citation>
    <scope>NUCLEOTIDE SEQUENCE [LARGE SCALE GENOMIC DNA]</scope>
    <source>
        <strain evidence="17">NIES-2863</strain>
    </source>
</reference>
<dbReference type="Proteomes" id="UP000075714">
    <property type="component" value="Unassembled WGS sequence"/>
</dbReference>
<evidence type="ECO:0000256" key="10">
    <source>
        <dbReference type="ARBA" id="ARBA00023121"/>
    </source>
</evidence>
<protein>
    <recommendedName>
        <fullName evidence="15">SMP-LTD domain-containing protein</fullName>
    </recommendedName>
</protein>
<dbReference type="AlphaFoldDB" id="A0A150GZ01"/>
<comment type="subcellular location">
    <subcellularLocation>
        <location evidence="1">Membrane</location>
        <topology evidence="1">Single-pass membrane protein</topology>
    </subcellularLocation>
</comment>
<evidence type="ECO:0000313" key="16">
    <source>
        <dbReference type="EMBL" id="KXZ55136.1"/>
    </source>
</evidence>
<dbReference type="SUPFAM" id="SSF49562">
    <property type="entry name" value="C2 domain (Calcium/lipid-binding domain, CaLB)"/>
    <property type="match status" value="1"/>
</dbReference>
<keyword evidence="5" id="KW-0479">Metal-binding</keyword>
<evidence type="ECO:0000256" key="7">
    <source>
        <dbReference type="ARBA" id="ARBA00022837"/>
    </source>
</evidence>
<name>A0A150GZ01_GONPE</name>
<dbReference type="PANTHER" id="PTHR10774">
    <property type="entry name" value="EXTENDED SYNAPTOTAGMIN-RELATED"/>
    <property type="match status" value="1"/>
</dbReference>
<dbReference type="Pfam" id="PF17047">
    <property type="entry name" value="SMP_LBD"/>
    <property type="match status" value="1"/>
</dbReference>
<dbReference type="GO" id="GO:0006869">
    <property type="term" value="P:lipid transport"/>
    <property type="evidence" value="ECO:0007669"/>
    <property type="project" value="UniProtKB-KW"/>
</dbReference>
<evidence type="ECO:0000256" key="13">
    <source>
        <dbReference type="SAM" id="MobiDB-lite"/>
    </source>
</evidence>
<dbReference type="PROSITE" id="PS51847">
    <property type="entry name" value="SMP"/>
    <property type="match status" value="1"/>
</dbReference>
<keyword evidence="12" id="KW-0175">Coiled coil</keyword>
<sequence length="769" mass="83863">MGETLLPMPPDAAGSSEPVGVAPESLKGLPKAAAEAAQQAGKAYVSAGKEAHLTLTQLLSLRDKEGPPVTLTTDQGATAVFLLLVGLQLLILPIFMPSIFRLLYSLACGLAIGLGLSYMFYCNKKKKTEQNELLGINLGLKGVQLVAGGLPARFSASEAEKMEWLNTLIREVWPFVDKAVCQMIKDITAQTMPGVLASLPAGLSGLVKSISFKHLTFGAAPIRVENLWVSPDDKDSLVMEVSVKWCGDPNITLAIEIPGGQKLCPRIMDITFAATVRVTLNPLVPRMPGFVAAMATMPRPPLIKYRLDFGKALGGSLAPAAVTPVVNYFVRGVIDKMLVWPARIVVPILQETQQDNTEIQRLLRRHRGLLRVCVVRARQLRDVGDVQVQLTTDSEYCESTSIKHADPIAEGSTVAGDTVVFNEFIYLLVQEPKNQMLRLEAHQIKSLGGRAVIGRTLVKLHEVCKAGARGREEPVPMRVHLGTDDWGAPGGPGKGAGRVLLQMSYFPFENLTQEHVMEARKGIVTVRLLGIRGLTPVGTSLTTSVSISTVAEKLEGKSSWKGGRRTWTLQAYNNEMKMKVKQLEQARQRDLRDGKEAEAEQKARQIQDLNEAIAGNAKSSPVVKLDYTMDSSCLHAFYNVKEKVLDGETEEDNAIVVKVGRDGGNKADSVYRAEIPISEIRTAYDVNPMTGKREHGLHFRKWEQYNPEQPGVEADESEWGVPLEGTANAKVWLALRWVPCIEAVPEEQADEEEEAAAAVPVAPTEAAAL</sequence>
<organism evidence="16 17">
    <name type="scientific">Gonium pectorale</name>
    <name type="common">Green alga</name>
    <dbReference type="NCBI Taxonomy" id="33097"/>
    <lineage>
        <taxon>Eukaryota</taxon>
        <taxon>Viridiplantae</taxon>
        <taxon>Chlorophyta</taxon>
        <taxon>core chlorophytes</taxon>
        <taxon>Chlorophyceae</taxon>
        <taxon>CS clade</taxon>
        <taxon>Chlamydomonadales</taxon>
        <taxon>Volvocaceae</taxon>
        <taxon>Gonium</taxon>
    </lineage>
</organism>
<dbReference type="CDD" id="cd21677">
    <property type="entry name" value="SMP_SYT"/>
    <property type="match status" value="1"/>
</dbReference>
<evidence type="ECO:0000256" key="6">
    <source>
        <dbReference type="ARBA" id="ARBA00022737"/>
    </source>
</evidence>
<feature type="region of interest" description="Disordered" evidence="13">
    <location>
        <begin position="747"/>
        <end position="769"/>
    </location>
</feature>
<dbReference type="InterPro" id="IPR035892">
    <property type="entry name" value="C2_domain_sf"/>
</dbReference>
<keyword evidence="4 14" id="KW-0812">Transmembrane</keyword>
<dbReference type="GO" id="GO:0046872">
    <property type="term" value="F:metal ion binding"/>
    <property type="evidence" value="ECO:0007669"/>
    <property type="project" value="UniProtKB-KW"/>
</dbReference>
<keyword evidence="6" id="KW-0677">Repeat</keyword>
<evidence type="ECO:0000256" key="8">
    <source>
        <dbReference type="ARBA" id="ARBA00022989"/>
    </source>
</evidence>
<dbReference type="STRING" id="33097.A0A150GZ01"/>
<feature type="region of interest" description="Disordered" evidence="13">
    <location>
        <begin position="1"/>
        <end position="21"/>
    </location>
</feature>
<keyword evidence="10" id="KW-0446">Lipid-binding</keyword>
<feature type="coiled-coil region" evidence="12">
    <location>
        <begin position="569"/>
        <end position="612"/>
    </location>
</feature>
<dbReference type="GO" id="GO:0016020">
    <property type="term" value="C:membrane"/>
    <property type="evidence" value="ECO:0007669"/>
    <property type="project" value="UniProtKB-SubCell"/>
</dbReference>
<feature type="compositionally biased region" description="Low complexity" evidence="13">
    <location>
        <begin position="756"/>
        <end position="769"/>
    </location>
</feature>
<dbReference type="GO" id="GO:0005783">
    <property type="term" value="C:endoplasmic reticulum"/>
    <property type="evidence" value="ECO:0007669"/>
    <property type="project" value="TreeGrafter"/>
</dbReference>
<keyword evidence="7" id="KW-0106">Calcium</keyword>
<evidence type="ECO:0000256" key="5">
    <source>
        <dbReference type="ARBA" id="ARBA00022723"/>
    </source>
</evidence>
<comment type="caution">
    <text evidence="16">The sequence shown here is derived from an EMBL/GenBank/DDBJ whole genome shotgun (WGS) entry which is preliminary data.</text>
</comment>
<keyword evidence="8 14" id="KW-1133">Transmembrane helix</keyword>
<evidence type="ECO:0000313" key="17">
    <source>
        <dbReference type="Proteomes" id="UP000075714"/>
    </source>
</evidence>
<dbReference type="InterPro" id="IPR031468">
    <property type="entry name" value="SMP_LBD"/>
</dbReference>
<dbReference type="PANTHER" id="PTHR10774:SF190">
    <property type="entry name" value="C2 CALCIUM_LIPID-BINDING ENDONUCLEASE_EXONUCLEASE_PHOSPHATASE-RELATED"/>
    <property type="match status" value="1"/>
</dbReference>
<evidence type="ECO:0000256" key="2">
    <source>
        <dbReference type="ARBA" id="ARBA00006996"/>
    </source>
</evidence>
<evidence type="ECO:0000256" key="11">
    <source>
        <dbReference type="ARBA" id="ARBA00023136"/>
    </source>
</evidence>
<dbReference type="InterPro" id="IPR045050">
    <property type="entry name" value="Synaptotagmin_plant"/>
</dbReference>
<keyword evidence="9" id="KW-0445">Lipid transport</keyword>